<evidence type="ECO:0000313" key="3">
    <source>
        <dbReference type="Proteomes" id="UP001177670"/>
    </source>
</evidence>
<sequence>MSQKGQDGSATCENDMSMSKNNSLLRLNQESRRASGDWQDQETDSEISETDFLTKGAFLLTPSHELSIEKAATICEKMNFRGAFSLTKTATGILFKFSNIDDFQAVYKKGFHKVTGARFYKKVAIPCRPAKTFTVYVLDVPEELPEEDIRHALYKYRSIVEVTRLPLNTGTVCEYSSPTSLSIDKTGQNRETKGRKIGKGRKRNGAQRRNSTGRKHDVKIAGLMQLVTLIPGIRLERLPIELISPTACPLTRCLLCELVKAINDKLKSDAHTQNEPATIYTGPPVIRVTLASVEETSTLLSRGLDFYGATYFPTETPHPAAQPLAKYKNNRWETDVHACICLAIFVCTLSPRQPIQINFNLSGAPDFHHLAPALA</sequence>
<dbReference type="EMBL" id="JAHYIQ010000054">
    <property type="protein sequence ID" value="KAK1117215.1"/>
    <property type="molecule type" value="Genomic_DNA"/>
</dbReference>
<evidence type="ECO:0000313" key="2">
    <source>
        <dbReference type="EMBL" id="KAK1117215.1"/>
    </source>
</evidence>
<feature type="compositionally biased region" description="Basic residues" evidence="1">
    <location>
        <begin position="195"/>
        <end position="213"/>
    </location>
</feature>
<evidence type="ECO:0000256" key="1">
    <source>
        <dbReference type="SAM" id="MobiDB-lite"/>
    </source>
</evidence>
<dbReference type="AlphaFoldDB" id="A0AA40FE00"/>
<feature type="region of interest" description="Disordered" evidence="1">
    <location>
        <begin position="183"/>
        <end position="214"/>
    </location>
</feature>
<gene>
    <name evidence="2" type="ORF">K0M31_016911</name>
</gene>
<protein>
    <submittedName>
        <fullName evidence="2">Uncharacterized protein</fullName>
    </submittedName>
</protein>
<reference evidence="2" key="1">
    <citation type="submission" date="2021-10" db="EMBL/GenBank/DDBJ databases">
        <title>Melipona bicolor Genome sequencing and assembly.</title>
        <authorList>
            <person name="Araujo N.S."/>
            <person name="Arias M.C."/>
        </authorList>
    </citation>
    <scope>NUCLEOTIDE SEQUENCE</scope>
    <source>
        <strain evidence="2">USP_2M_L1-L4_2017</strain>
        <tissue evidence="2">Whole body</tissue>
    </source>
</reference>
<dbReference type="Proteomes" id="UP001177670">
    <property type="component" value="Unassembled WGS sequence"/>
</dbReference>
<comment type="caution">
    <text evidence="2">The sequence shown here is derived from an EMBL/GenBank/DDBJ whole genome shotgun (WGS) entry which is preliminary data.</text>
</comment>
<accession>A0AA40FE00</accession>
<organism evidence="2 3">
    <name type="scientific">Melipona bicolor</name>
    <dbReference type="NCBI Taxonomy" id="60889"/>
    <lineage>
        <taxon>Eukaryota</taxon>
        <taxon>Metazoa</taxon>
        <taxon>Ecdysozoa</taxon>
        <taxon>Arthropoda</taxon>
        <taxon>Hexapoda</taxon>
        <taxon>Insecta</taxon>
        <taxon>Pterygota</taxon>
        <taxon>Neoptera</taxon>
        <taxon>Endopterygota</taxon>
        <taxon>Hymenoptera</taxon>
        <taxon>Apocrita</taxon>
        <taxon>Aculeata</taxon>
        <taxon>Apoidea</taxon>
        <taxon>Anthophila</taxon>
        <taxon>Apidae</taxon>
        <taxon>Melipona</taxon>
    </lineage>
</organism>
<proteinExistence type="predicted"/>
<name>A0AA40FE00_9HYME</name>
<keyword evidence="3" id="KW-1185">Reference proteome</keyword>
<feature type="region of interest" description="Disordered" evidence="1">
    <location>
        <begin position="1"/>
        <end position="25"/>
    </location>
</feature>